<name>W7XVM7_9BACT</name>
<sequence>MKRILLLLAIISIISIGTNSSLANDCSNTYKKCESPDKTFKISSSSRSIKLRKGKKARIILNAFAGKEYYFATYAKLKVGALQFKIVSPTNNKVLYDNSAEGLRDYKVFKVENTQKLFIEVSAPNWKSNNTYECAGFLIAYR</sequence>
<gene>
    <name evidence="2" type="ORF">JCM21142_3839</name>
</gene>
<accession>W7XVM7</accession>
<dbReference type="Proteomes" id="UP000019402">
    <property type="component" value="Unassembled WGS sequence"/>
</dbReference>
<reference evidence="2 3" key="1">
    <citation type="journal article" date="2014" name="Genome Announc.">
        <title>Draft Genome Sequence of Cytophaga fermentans JCM 21142T, a Facultative Anaerobe Isolated from Marine Mud.</title>
        <authorList>
            <person name="Starns D."/>
            <person name="Oshima K."/>
            <person name="Suda W."/>
            <person name="Iino T."/>
            <person name="Yuki M."/>
            <person name="Inoue J."/>
            <person name="Kitamura K."/>
            <person name="Iida T."/>
            <person name="Darby A."/>
            <person name="Hattori M."/>
            <person name="Ohkuma M."/>
        </authorList>
    </citation>
    <scope>NUCLEOTIDE SEQUENCE [LARGE SCALE GENOMIC DNA]</scope>
    <source>
        <strain evidence="2 3">JCM 21142</strain>
    </source>
</reference>
<protein>
    <submittedName>
        <fullName evidence="2">Uncharacterized protein</fullName>
    </submittedName>
</protein>
<comment type="caution">
    <text evidence="2">The sequence shown here is derived from an EMBL/GenBank/DDBJ whole genome shotgun (WGS) entry which is preliminary data.</text>
</comment>
<evidence type="ECO:0000313" key="3">
    <source>
        <dbReference type="Proteomes" id="UP000019402"/>
    </source>
</evidence>
<dbReference type="EMBL" id="BAMD01000007">
    <property type="protein sequence ID" value="GAF02210.1"/>
    <property type="molecule type" value="Genomic_DNA"/>
</dbReference>
<keyword evidence="1" id="KW-0732">Signal</keyword>
<dbReference type="OrthoDB" id="1121172at2"/>
<proteinExistence type="predicted"/>
<dbReference type="AlphaFoldDB" id="W7XVM7"/>
<keyword evidence="3" id="KW-1185">Reference proteome</keyword>
<feature type="signal peptide" evidence="1">
    <location>
        <begin position="1"/>
        <end position="23"/>
    </location>
</feature>
<evidence type="ECO:0000313" key="2">
    <source>
        <dbReference type="EMBL" id="GAF02210.1"/>
    </source>
</evidence>
<dbReference type="RefSeq" id="WP_027470667.1">
    <property type="nucleotide sequence ID" value="NZ_BAMD01000007.1"/>
</dbReference>
<dbReference type="STRING" id="869213.GCA_000517085_00675"/>
<organism evidence="2 3">
    <name type="scientific">Saccharicrinis fermentans DSM 9555 = JCM 21142</name>
    <dbReference type="NCBI Taxonomy" id="869213"/>
    <lineage>
        <taxon>Bacteria</taxon>
        <taxon>Pseudomonadati</taxon>
        <taxon>Bacteroidota</taxon>
        <taxon>Bacteroidia</taxon>
        <taxon>Marinilabiliales</taxon>
        <taxon>Marinilabiliaceae</taxon>
        <taxon>Saccharicrinis</taxon>
    </lineage>
</organism>
<feature type="chain" id="PRO_5004904025" evidence="1">
    <location>
        <begin position="24"/>
        <end position="142"/>
    </location>
</feature>
<evidence type="ECO:0000256" key="1">
    <source>
        <dbReference type="SAM" id="SignalP"/>
    </source>
</evidence>